<name>A0A7Z0RLD1_9HYPH</name>
<dbReference type="Proteomes" id="UP000532162">
    <property type="component" value="Unassembled WGS sequence"/>
</dbReference>
<evidence type="ECO:0000313" key="2">
    <source>
        <dbReference type="Proteomes" id="UP000532162"/>
    </source>
</evidence>
<reference evidence="1 2" key="1">
    <citation type="submission" date="2020-07" db="EMBL/GenBank/DDBJ databases">
        <authorList>
            <person name="Sun Q."/>
        </authorList>
    </citation>
    <scope>NUCLEOTIDE SEQUENCE [LARGE SCALE GENOMIC DNA]</scope>
    <source>
        <strain evidence="1 2">WYCCWR 11290</strain>
    </source>
</reference>
<proteinExistence type="predicted"/>
<comment type="caution">
    <text evidence="1">The sequence shown here is derived from an EMBL/GenBank/DDBJ whole genome shotgun (WGS) entry which is preliminary data.</text>
</comment>
<protein>
    <submittedName>
        <fullName evidence="1">Uncharacterized protein</fullName>
    </submittedName>
</protein>
<dbReference type="EMBL" id="JACCPJ010000006">
    <property type="protein sequence ID" value="NZD63741.1"/>
    <property type="molecule type" value="Genomic_DNA"/>
</dbReference>
<evidence type="ECO:0000313" key="1">
    <source>
        <dbReference type="EMBL" id="NZD63741.1"/>
    </source>
</evidence>
<dbReference type="RefSeq" id="WP_171603301.1">
    <property type="nucleotide sequence ID" value="NZ_JABFCQ010000003.1"/>
</dbReference>
<organism evidence="1 2">
    <name type="scientific">Rhizobium changzhiense</name>
    <dbReference type="NCBI Taxonomy" id="2692317"/>
    <lineage>
        <taxon>Bacteria</taxon>
        <taxon>Pseudomonadati</taxon>
        <taxon>Pseudomonadota</taxon>
        <taxon>Alphaproteobacteria</taxon>
        <taxon>Hyphomicrobiales</taxon>
        <taxon>Rhizobiaceae</taxon>
        <taxon>Rhizobium/Agrobacterium group</taxon>
        <taxon>Rhizobium</taxon>
    </lineage>
</organism>
<dbReference type="AlphaFoldDB" id="A0A7Z0RLD1"/>
<gene>
    <name evidence="1" type="ORF">HX900_21985</name>
</gene>
<accession>A0A7Z0RLD1</accession>
<sequence>MIDNNSYRNPRRPYLTENCTDIADFRQRWGGWDASSPQIIDSRDSRHRGCRIVVILHDNLE</sequence>